<name>A0A9K3D0V7_9EUKA</name>
<evidence type="ECO:0000256" key="2">
    <source>
        <dbReference type="ARBA" id="ARBA00022801"/>
    </source>
</evidence>
<dbReference type="GO" id="GO:0003724">
    <property type="term" value="F:RNA helicase activity"/>
    <property type="evidence" value="ECO:0007669"/>
    <property type="project" value="TreeGrafter"/>
</dbReference>
<dbReference type="PANTHER" id="PTHR47959">
    <property type="entry name" value="ATP-DEPENDENT RNA HELICASE RHLE-RELATED"/>
    <property type="match status" value="1"/>
</dbReference>
<evidence type="ECO:0000256" key="5">
    <source>
        <dbReference type="SAM" id="MobiDB-lite"/>
    </source>
</evidence>
<keyword evidence="2" id="KW-0378">Hydrolase</keyword>
<dbReference type="InterPro" id="IPR027417">
    <property type="entry name" value="P-loop_NTPase"/>
</dbReference>
<organism evidence="7 8">
    <name type="scientific">Kipferlia bialata</name>
    <dbReference type="NCBI Taxonomy" id="797122"/>
    <lineage>
        <taxon>Eukaryota</taxon>
        <taxon>Metamonada</taxon>
        <taxon>Carpediemonas-like organisms</taxon>
        <taxon>Kipferlia</taxon>
    </lineage>
</organism>
<dbReference type="PROSITE" id="PS51194">
    <property type="entry name" value="HELICASE_CTER"/>
    <property type="match status" value="1"/>
</dbReference>
<dbReference type="GO" id="GO:0005829">
    <property type="term" value="C:cytosol"/>
    <property type="evidence" value="ECO:0007669"/>
    <property type="project" value="TreeGrafter"/>
</dbReference>
<dbReference type="InterPro" id="IPR050079">
    <property type="entry name" value="DEAD_box_RNA_helicase"/>
</dbReference>
<dbReference type="PANTHER" id="PTHR47959:SF1">
    <property type="entry name" value="ATP-DEPENDENT RNA HELICASE DBPA"/>
    <property type="match status" value="1"/>
</dbReference>
<dbReference type="InterPro" id="IPR001650">
    <property type="entry name" value="Helicase_C-like"/>
</dbReference>
<keyword evidence="8" id="KW-1185">Reference proteome</keyword>
<evidence type="ECO:0000313" key="7">
    <source>
        <dbReference type="EMBL" id="GIQ86165.1"/>
    </source>
</evidence>
<keyword evidence="1" id="KW-0547">Nucleotide-binding</keyword>
<keyword evidence="4" id="KW-0067">ATP-binding</keyword>
<proteinExistence type="predicted"/>
<feature type="region of interest" description="Disordered" evidence="5">
    <location>
        <begin position="119"/>
        <end position="142"/>
    </location>
</feature>
<protein>
    <recommendedName>
        <fullName evidence="6">Helicase C-terminal domain-containing protein</fullName>
    </recommendedName>
</protein>
<evidence type="ECO:0000259" key="6">
    <source>
        <dbReference type="PROSITE" id="PS51194"/>
    </source>
</evidence>
<evidence type="ECO:0000256" key="3">
    <source>
        <dbReference type="ARBA" id="ARBA00022806"/>
    </source>
</evidence>
<comment type="caution">
    <text evidence="7">The sequence shown here is derived from an EMBL/GenBank/DDBJ whole genome shotgun (WGS) entry which is preliminary data.</text>
</comment>
<evidence type="ECO:0000256" key="1">
    <source>
        <dbReference type="ARBA" id="ARBA00022741"/>
    </source>
</evidence>
<feature type="domain" description="Helicase C-terminal" evidence="6">
    <location>
        <begin position="1"/>
        <end position="116"/>
    </location>
</feature>
<evidence type="ECO:0000313" key="8">
    <source>
        <dbReference type="Proteomes" id="UP000265618"/>
    </source>
</evidence>
<dbReference type="EMBL" id="BDIP01002355">
    <property type="protein sequence ID" value="GIQ86165.1"/>
    <property type="molecule type" value="Genomic_DNA"/>
</dbReference>
<dbReference type="AlphaFoldDB" id="A0A9K3D0V7"/>
<dbReference type="Proteomes" id="UP000265618">
    <property type="component" value="Unassembled WGS sequence"/>
</dbReference>
<dbReference type="SUPFAM" id="SSF52540">
    <property type="entry name" value="P-loop containing nucleoside triphosphate hydrolases"/>
    <property type="match status" value="1"/>
</dbReference>
<dbReference type="Pfam" id="PF00271">
    <property type="entry name" value="Helicase_C"/>
    <property type="match status" value="1"/>
</dbReference>
<gene>
    <name evidence="7" type="ORF">KIPB_007965</name>
</gene>
<feature type="compositionally biased region" description="Acidic residues" evidence="5">
    <location>
        <begin position="124"/>
        <end position="142"/>
    </location>
</feature>
<dbReference type="OrthoDB" id="196131at2759"/>
<dbReference type="Gene3D" id="3.40.50.300">
    <property type="entry name" value="P-loop containing nucleotide triphosphate hydrolases"/>
    <property type="match status" value="1"/>
</dbReference>
<dbReference type="GO" id="GO:0005524">
    <property type="term" value="F:ATP binding"/>
    <property type="evidence" value="ECO:0007669"/>
    <property type="project" value="UniProtKB-KW"/>
</dbReference>
<sequence length="142" mass="15860">MPLGYDAVNYSHSGLDEDEREKIFHSFRESGINFLITTDIMARGIDNPNVNVVINYDLPMKGESFLHRAGRGGRYGQKAICISILAEQRELQLMSDIMRQLAVEIKHIKSVADIPASEYVSDANEADTQDEDDEDEGPASLN</sequence>
<reference evidence="7 8" key="1">
    <citation type="journal article" date="2018" name="PLoS ONE">
        <title>The draft genome of Kipferlia bialata reveals reductive genome evolution in fornicate parasites.</title>
        <authorList>
            <person name="Tanifuji G."/>
            <person name="Takabayashi S."/>
            <person name="Kume K."/>
            <person name="Takagi M."/>
            <person name="Nakayama T."/>
            <person name="Kamikawa R."/>
            <person name="Inagaki Y."/>
            <person name="Hashimoto T."/>
        </authorList>
    </citation>
    <scope>NUCLEOTIDE SEQUENCE [LARGE SCALE GENOMIC DNA]</scope>
    <source>
        <strain evidence="7">NY0173</strain>
    </source>
</reference>
<dbReference type="GO" id="GO:0016787">
    <property type="term" value="F:hydrolase activity"/>
    <property type="evidence" value="ECO:0007669"/>
    <property type="project" value="UniProtKB-KW"/>
</dbReference>
<evidence type="ECO:0000256" key="4">
    <source>
        <dbReference type="ARBA" id="ARBA00022840"/>
    </source>
</evidence>
<accession>A0A9K3D0V7</accession>
<keyword evidence="3" id="KW-0347">Helicase</keyword>
<dbReference type="CDD" id="cd18787">
    <property type="entry name" value="SF2_C_DEAD"/>
    <property type="match status" value="1"/>
</dbReference>
<dbReference type="SMART" id="SM00490">
    <property type="entry name" value="HELICc"/>
    <property type="match status" value="1"/>
</dbReference>